<organism evidence="2 3">
    <name type="scientific">Eumeta variegata</name>
    <name type="common">Bagworm moth</name>
    <name type="synonym">Eumeta japonica</name>
    <dbReference type="NCBI Taxonomy" id="151549"/>
    <lineage>
        <taxon>Eukaryota</taxon>
        <taxon>Metazoa</taxon>
        <taxon>Ecdysozoa</taxon>
        <taxon>Arthropoda</taxon>
        <taxon>Hexapoda</taxon>
        <taxon>Insecta</taxon>
        <taxon>Pterygota</taxon>
        <taxon>Neoptera</taxon>
        <taxon>Endopterygota</taxon>
        <taxon>Lepidoptera</taxon>
        <taxon>Glossata</taxon>
        <taxon>Ditrysia</taxon>
        <taxon>Tineoidea</taxon>
        <taxon>Psychidae</taxon>
        <taxon>Oiketicinae</taxon>
        <taxon>Eumeta</taxon>
    </lineage>
</organism>
<evidence type="ECO:0000313" key="3">
    <source>
        <dbReference type="Proteomes" id="UP000299102"/>
    </source>
</evidence>
<evidence type="ECO:0000256" key="1">
    <source>
        <dbReference type="SAM" id="MobiDB-lite"/>
    </source>
</evidence>
<sequence>MRNKIRTEINPQRIAVQFVSETAPRPVRGVRGDAGAAVPGRTAGTSRYMARSPRPTASRSAPPAGHPAGRAPGVDAARGARAGDGAHASCAGSCRPKAPSPHPDARTPT</sequence>
<protein>
    <submittedName>
        <fullName evidence="2">Uncharacterized protein</fullName>
    </submittedName>
</protein>
<accession>A0A4C1TB42</accession>
<dbReference type="Proteomes" id="UP000299102">
    <property type="component" value="Unassembled WGS sequence"/>
</dbReference>
<evidence type="ECO:0000313" key="2">
    <source>
        <dbReference type="EMBL" id="GBP11733.1"/>
    </source>
</evidence>
<proteinExistence type="predicted"/>
<feature type="compositionally biased region" description="Low complexity" evidence="1">
    <location>
        <begin position="50"/>
        <end position="86"/>
    </location>
</feature>
<keyword evidence="3" id="KW-1185">Reference proteome</keyword>
<comment type="caution">
    <text evidence="2">The sequence shown here is derived from an EMBL/GenBank/DDBJ whole genome shotgun (WGS) entry which is preliminary data.</text>
</comment>
<name>A0A4C1TB42_EUMVA</name>
<feature type="region of interest" description="Disordered" evidence="1">
    <location>
        <begin position="23"/>
        <end position="109"/>
    </location>
</feature>
<dbReference type="EMBL" id="BGZK01000047">
    <property type="protein sequence ID" value="GBP11733.1"/>
    <property type="molecule type" value="Genomic_DNA"/>
</dbReference>
<reference evidence="2 3" key="1">
    <citation type="journal article" date="2019" name="Commun. Biol.">
        <title>The bagworm genome reveals a unique fibroin gene that provides high tensile strength.</title>
        <authorList>
            <person name="Kono N."/>
            <person name="Nakamura H."/>
            <person name="Ohtoshi R."/>
            <person name="Tomita M."/>
            <person name="Numata K."/>
            <person name="Arakawa K."/>
        </authorList>
    </citation>
    <scope>NUCLEOTIDE SEQUENCE [LARGE SCALE GENOMIC DNA]</scope>
</reference>
<dbReference type="AlphaFoldDB" id="A0A4C1TB42"/>
<gene>
    <name evidence="2" type="ORF">EVAR_77841_1</name>
</gene>